<dbReference type="CDD" id="cd00033">
    <property type="entry name" value="CCP"/>
    <property type="match status" value="1"/>
</dbReference>
<accession>A0ABD0NSH7</accession>
<evidence type="ECO:0000313" key="4">
    <source>
        <dbReference type="EMBL" id="KAL0164810.1"/>
    </source>
</evidence>
<keyword evidence="5" id="KW-1185">Reference proteome</keyword>
<dbReference type="Gene3D" id="2.10.70.10">
    <property type="entry name" value="Complement Module, domain 1"/>
    <property type="match status" value="1"/>
</dbReference>
<name>A0ABD0NSH7_CIRMR</name>
<feature type="domain" description="Sushi" evidence="3">
    <location>
        <begin position="1"/>
        <end position="51"/>
    </location>
</feature>
<organism evidence="4 5">
    <name type="scientific">Cirrhinus mrigala</name>
    <name type="common">Mrigala</name>
    <dbReference type="NCBI Taxonomy" id="683832"/>
    <lineage>
        <taxon>Eukaryota</taxon>
        <taxon>Metazoa</taxon>
        <taxon>Chordata</taxon>
        <taxon>Craniata</taxon>
        <taxon>Vertebrata</taxon>
        <taxon>Euteleostomi</taxon>
        <taxon>Actinopterygii</taxon>
        <taxon>Neopterygii</taxon>
        <taxon>Teleostei</taxon>
        <taxon>Ostariophysi</taxon>
        <taxon>Cypriniformes</taxon>
        <taxon>Cyprinidae</taxon>
        <taxon>Labeoninae</taxon>
        <taxon>Labeonini</taxon>
        <taxon>Cirrhinus</taxon>
    </lineage>
</organism>
<comment type="caution">
    <text evidence="4">The sequence shown here is derived from an EMBL/GenBank/DDBJ whole genome shotgun (WGS) entry which is preliminary data.</text>
</comment>
<dbReference type="Pfam" id="PF00084">
    <property type="entry name" value="Sushi"/>
    <property type="match status" value="1"/>
</dbReference>
<dbReference type="SUPFAM" id="SSF57535">
    <property type="entry name" value="Complement control module/SCR domain"/>
    <property type="match status" value="1"/>
</dbReference>
<dbReference type="FunFam" id="2.10.70.10:FF:000001">
    <property type="entry name" value="Selectin P"/>
    <property type="match status" value="1"/>
</dbReference>
<evidence type="ECO:0000259" key="3">
    <source>
        <dbReference type="PROSITE" id="PS50923"/>
    </source>
</evidence>
<gene>
    <name evidence="4" type="ORF">M9458_040563</name>
</gene>
<proteinExistence type="predicted"/>
<comment type="caution">
    <text evidence="2">Lacks conserved residue(s) required for the propagation of feature annotation.</text>
</comment>
<keyword evidence="1" id="KW-1015">Disulfide bond</keyword>
<protein>
    <recommendedName>
        <fullName evidence="3">Sushi domain-containing protein</fullName>
    </recommendedName>
</protein>
<dbReference type="AlphaFoldDB" id="A0ABD0NSH7"/>
<dbReference type="PROSITE" id="PS50923">
    <property type="entry name" value="SUSHI"/>
    <property type="match status" value="1"/>
</dbReference>
<evidence type="ECO:0000313" key="5">
    <source>
        <dbReference type="Proteomes" id="UP001529510"/>
    </source>
</evidence>
<keyword evidence="2" id="KW-0768">Sushi</keyword>
<feature type="non-terminal residue" evidence="4">
    <location>
        <position position="51"/>
    </location>
</feature>
<sequence>MGLSPSMNCSHPHGNFSFGSQCMFQCAESHKLNGTSQLICTSSGYWTNSPP</sequence>
<dbReference type="Proteomes" id="UP001529510">
    <property type="component" value="Unassembled WGS sequence"/>
</dbReference>
<dbReference type="InterPro" id="IPR035976">
    <property type="entry name" value="Sushi/SCR/CCP_sf"/>
</dbReference>
<evidence type="ECO:0000256" key="1">
    <source>
        <dbReference type="ARBA" id="ARBA00023157"/>
    </source>
</evidence>
<dbReference type="InterPro" id="IPR000436">
    <property type="entry name" value="Sushi_SCR_CCP_dom"/>
</dbReference>
<reference evidence="4 5" key="1">
    <citation type="submission" date="2024-05" db="EMBL/GenBank/DDBJ databases">
        <title>Genome sequencing and assembly of Indian major carp, Cirrhinus mrigala (Hamilton, 1822).</title>
        <authorList>
            <person name="Mohindra V."/>
            <person name="Chowdhury L.M."/>
            <person name="Lal K."/>
            <person name="Jena J.K."/>
        </authorList>
    </citation>
    <scope>NUCLEOTIDE SEQUENCE [LARGE SCALE GENOMIC DNA]</scope>
    <source>
        <strain evidence="4">CM1030</strain>
        <tissue evidence="4">Blood</tissue>
    </source>
</reference>
<evidence type="ECO:0000256" key="2">
    <source>
        <dbReference type="PROSITE-ProRule" id="PRU00302"/>
    </source>
</evidence>
<dbReference type="EMBL" id="JAMKFB020000020">
    <property type="protein sequence ID" value="KAL0164810.1"/>
    <property type="molecule type" value="Genomic_DNA"/>
</dbReference>